<feature type="domain" description="DUF3846" evidence="1">
    <location>
        <begin position="58"/>
        <end position="145"/>
    </location>
</feature>
<protein>
    <recommendedName>
        <fullName evidence="1">DUF3846 domain-containing protein</fullName>
    </recommendedName>
</protein>
<gene>
    <name evidence="2" type="ORF">PDMSB3_0469</name>
</gene>
<accession>A0A5Q4YX60</accession>
<sequence length="166" mass="18327">MMRSVSVYQDLISHYYLGAFLLRAALPSGVSFKAPIFFASVLSICTVVPAAPDSLFRLLIDPEKCTVEEVEYSGKFAGPNGAYELIGCENIETILTEQSDWLYVDEEGKRQRPMQHAFFTPLFPYEPLLGRALVVGGSGPDGEETPATLTVDAVRSGIQWEQEEKS</sequence>
<reference evidence="2 3" key="1">
    <citation type="submission" date="2019-08" db="EMBL/GenBank/DDBJ databases">
        <authorList>
            <person name="Herpell B J."/>
        </authorList>
    </citation>
    <scope>NUCLEOTIDE SEQUENCE [LARGE SCALE GENOMIC DNA]</scope>
    <source>
        <strain evidence="3">Msb3</strain>
    </source>
</reference>
<dbReference type="Proteomes" id="UP000325811">
    <property type="component" value="Chromosome II"/>
</dbReference>
<proteinExistence type="predicted"/>
<evidence type="ECO:0000259" key="1">
    <source>
        <dbReference type="Pfam" id="PF12957"/>
    </source>
</evidence>
<dbReference type="InterPro" id="IPR024559">
    <property type="entry name" value="DUF3846"/>
</dbReference>
<name>A0A5Q4YX60_9BURK</name>
<evidence type="ECO:0000313" key="3">
    <source>
        <dbReference type="Proteomes" id="UP000325811"/>
    </source>
</evidence>
<dbReference type="KEGG" id="pdio:PDMSB3_0469.1"/>
<keyword evidence="3" id="KW-1185">Reference proteome</keyword>
<organism evidence="2 3">
    <name type="scientific">Paraburkholderia dioscoreae</name>
    <dbReference type="NCBI Taxonomy" id="2604047"/>
    <lineage>
        <taxon>Bacteria</taxon>
        <taxon>Pseudomonadati</taxon>
        <taxon>Pseudomonadota</taxon>
        <taxon>Betaproteobacteria</taxon>
        <taxon>Burkholderiales</taxon>
        <taxon>Burkholderiaceae</taxon>
        <taxon>Paraburkholderia</taxon>
    </lineage>
</organism>
<dbReference type="EMBL" id="LR699554">
    <property type="protein sequence ID" value="VVD31772.1"/>
    <property type="molecule type" value="Genomic_DNA"/>
</dbReference>
<dbReference type="AlphaFoldDB" id="A0A5Q4YX60"/>
<dbReference type="Pfam" id="PF12957">
    <property type="entry name" value="DUF3846"/>
    <property type="match status" value="1"/>
</dbReference>
<evidence type="ECO:0000313" key="2">
    <source>
        <dbReference type="EMBL" id="VVD31772.1"/>
    </source>
</evidence>